<dbReference type="EMBL" id="AUXZ01000001">
    <property type="protein sequence ID" value="KZN56514.1"/>
    <property type="molecule type" value="Genomic_DNA"/>
</dbReference>
<dbReference type="Proteomes" id="UP000076503">
    <property type="component" value="Unassembled WGS sequence"/>
</dbReference>
<proteinExistence type="predicted"/>
<sequence>MHKNKAPESTAMWITSSQLLTFFANNGITEIDATTMNIFKAAKKSKRLLKFIQAVKTISKKAGEVSENQALLT</sequence>
<accession>A0A167GSK4</accession>
<evidence type="ECO:0000313" key="1">
    <source>
        <dbReference type="EMBL" id="KZN56514.1"/>
    </source>
</evidence>
<reference evidence="1 2" key="1">
    <citation type="submission" date="2013-07" db="EMBL/GenBank/DDBJ databases">
        <title>Comparative Genomic and Metabolomic Analysis of Twelve Strains of Pseudoalteromonas luteoviolacea.</title>
        <authorList>
            <person name="Vynne N.G."/>
            <person name="Mansson M."/>
            <person name="Gram L."/>
        </authorList>
    </citation>
    <scope>NUCLEOTIDE SEQUENCE [LARGE SCALE GENOMIC DNA]</scope>
    <source>
        <strain evidence="1 2">H33</strain>
    </source>
</reference>
<comment type="caution">
    <text evidence="1">The sequence shown here is derived from an EMBL/GenBank/DDBJ whole genome shotgun (WGS) entry which is preliminary data.</text>
</comment>
<dbReference type="AlphaFoldDB" id="A0A167GSK4"/>
<name>A0A167GSK4_9GAMM</name>
<protein>
    <submittedName>
        <fullName evidence="1">Uncharacterized protein</fullName>
    </submittedName>
</protein>
<organism evidence="1 2">
    <name type="scientific">Pseudoalteromonas luteoviolacea H33</name>
    <dbReference type="NCBI Taxonomy" id="1365251"/>
    <lineage>
        <taxon>Bacteria</taxon>
        <taxon>Pseudomonadati</taxon>
        <taxon>Pseudomonadota</taxon>
        <taxon>Gammaproteobacteria</taxon>
        <taxon>Alteromonadales</taxon>
        <taxon>Pseudoalteromonadaceae</taxon>
        <taxon>Pseudoalteromonas</taxon>
    </lineage>
</organism>
<evidence type="ECO:0000313" key="2">
    <source>
        <dbReference type="Proteomes" id="UP000076503"/>
    </source>
</evidence>
<gene>
    <name evidence="1" type="ORF">N476_00115</name>
</gene>